<dbReference type="PANTHER" id="PTHR47839">
    <property type="entry name" value="DOMAIN PROTEIN, PUTATIVE (AFU_ORTHOLOGUE AFUA_6G04830)-RELATED"/>
    <property type="match status" value="1"/>
</dbReference>
<reference evidence="2 3" key="2">
    <citation type="journal article" date="2018" name="New Phytol.">
        <title>High intraspecific genome diversity in the model arbuscular mycorrhizal symbiont Rhizophagus irregularis.</title>
        <authorList>
            <person name="Chen E.C.H."/>
            <person name="Morin E."/>
            <person name="Beaudet D."/>
            <person name="Noel J."/>
            <person name="Yildirir G."/>
            <person name="Ndikumana S."/>
            <person name="Charron P."/>
            <person name="St-Onge C."/>
            <person name="Giorgi J."/>
            <person name="Kruger M."/>
            <person name="Marton T."/>
            <person name="Ropars J."/>
            <person name="Grigoriev I.V."/>
            <person name="Hainaut M."/>
            <person name="Henrissat B."/>
            <person name="Roux C."/>
            <person name="Martin F."/>
            <person name="Corradi N."/>
        </authorList>
    </citation>
    <scope>NUCLEOTIDE SEQUENCE [LARGE SCALE GENOMIC DNA]</scope>
    <source>
        <strain evidence="2 3">DAOM 197198</strain>
    </source>
</reference>
<evidence type="ECO:0000313" key="2">
    <source>
        <dbReference type="EMBL" id="POG82974.1"/>
    </source>
</evidence>
<name>A0A2P4QZA2_RHIID</name>
<evidence type="ECO:0000259" key="1">
    <source>
        <dbReference type="Pfam" id="PF25794"/>
    </source>
</evidence>
<dbReference type="GO" id="GO:0006812">
    <property type="term" value="P:monoatomic cation transport"/>
    <property type="evidence" value="ECO:0007669"/>
    <property type="project" value="InterPro"/>
</dbReference>
<accession>A0A2P4QZA2</accession>
<dbReference type="InterPro" id="IPR022155">
    <property type="entry name" value="DUF3684"/>
</dbReference>
<keyword evidence="3" id="KW-1185">Reference proteome</keyword>
<dbReference type="SUPFAM" id="SSF55874">
    <property type="entry name" value="ATPase domain of HSP90 chaperone/DNA topoisomerase II/histidine kinase"/>
    <property type="match status" value="1"/>
</dbReference>
<dbReference type="InterPro" id="IPR009104">
    <property type="entry name" value="Anemon_actinoporin-like"/>
</dbReference>
<dbReference type="VEuPathDB" id="FungiDB:RhiirFUN_026657"/>
<dbReference type="InterPro" id="IPR036890">
    <property type="entry name" value="HATPase_C_sf"/>
</dbReference>
<dbReference type="PANTHER" id="PTHR47839:SF1">
    <property type="entry name" value="DOMAIN PROTEIN, PUTATIVE (AFU_ORTHOLOGUE AFUA_6G04830)-RELATED"/>
    <property type="match status" value="1"/>
</dbReference>
<dbReference type="NCBIfam" id="NF047352">
    <property type="entry name" value="P_loop_sacsin"/>
    <property type="match status" value="1"/>
</dbReference>
<dbReference type="Pfam" id="PF06369">
    <property type="entry name" value="Anemone_cytotox"/>
    <property type="match status" value="1"/>
</dbReference>
<protein>
    <recommendedName>
        <fullName evidence="1">Sacsin/Nov domain-containing protein</fullName>
    </recommendedName>
</protein>
<evidence type="ECO:0000313" key="3">
    <source>
        <dbReference type="Proteomes" id="UP000018888"/>
    </source>
</evidence>
<feature type="domain" description="Sacsin/Nov" evidence="1">
    <location>
        <begin position="26"/>
        <end position="123"/>
    </location>
</feature>
<sequence>MSLDTLRNEILSNSDEDRVQVNQRDLIDKILARYSCKFVIFRELMQNSDDAESSSAKIMFKTNGNKITRIIFKNNGFAFRPEDWERLVRIAEGNPDEQKIGAFGVGFYSLFAVTENPFVTSGGQGMAFYWRGKQIYTKRGPRNDDDDKGWTTFLMDTREPLMIPNIEELSKFLVNSLGFTDNLKEISMYIDDKLVTKVSKKMQDPESIDITSRFNTFSSKNMFNLTSVELRCVQLDVERLLLPKKINIKHLRSDEYNMEEASAIFRIAKGSLNVKISKEFSAKMGRITKKSPPNNTSIQMIFTEFDERNTSKDYYNNLSPIFEDLISYPEQGKIYIGFPTNQTTGSSSHLAARVIPTMERELIDFAEQTLAEYNIEMLCLGGTLSRILYEYEMAQMSIFCNETISSDIEKYEEYEETKQPKKRAPEPKTKRSLYKWLTKRFKFSNHANYTSTLQLTSSHRQLFEKWAAHAIAHFTYNASTPNVRVSEIAEKQFFNCLEQNLLILSTNGVHPITDVRLPNPEMAGFIKTVPLVPKKLLEQCESFFNKAKGANLITELSFEDVLVELKSRALSEEEIIKLLKWWISYLSNGNPYDTRLLKFTQIGDSSQTLNTIKFYLNPHKISSDFDIPFEVIPYNISKNFTQQELTNSLKWKELPLVNWANFIVNDPGLETEPKFAEKIHHVLAKNLESIPQQDKETIRLSFIAKRCIPTKFGMKFPNKSYFEDVNLFPNLPTIKFQNSTSGIKYLMEHFGVRKVVELKLILERLVNQEDCNFVGVVKYLASIYDELNDNEKNILKNESIWPKEDLLGLPTTKKIQRFIARDLYVPIRSLRELGLSIIDWNAEWSNSSKGGKFLIELGLQEYPKLETILNLAVPSNDPKIRELALKYFIDNYDKYSVHYKPDEINIAFLPCSKSNTYAKPSECFTNDRCMIMNFKVVREDLRSKAEKFGIQQHPNHDKLVKRLTENPPQGENNAMKVFEYLYSRQHDFTNADWNILNNSEFIPIKNENIHIKPRDCFFKLKDEKLNDFFLCVDFGTKANEFLSKCGVKKQTSNDFAEIKVDPSHKLWKLYVEKYPVILENINPNLEKILNLAAPPTDLKLRTMALKYFIDNFDRKYVGVYNPGMVNIAFLPCSNSNAYARPLDCFINDECMIMNFQIIRKDLRSKAEKFGIQQNPDYTKLTEKLIKNPPQNKNEAKKVFEYLNKFNHNWNTLINSQFIPIQDENSPNNKYIKPNDCFFKLKDDSLNEFFLCVDFGTKANRFLAKCGVREPSSYDFAELSVDPSHKLWNLYVEKYQVILEKINPNLENILELAAPPINPKLRAMALKYFIDNFKKKYARYYKPEVINITFLPCSNSDTCAKPSDCFINDECKIMGFKIIREDLRSKAVDFGIHQNPNSAKLIARLTENPPKSDDVAKKVFEYLNTQQKDFVNSDWKKLENFKFIPIQYESQPNKLFNPRECFFKLKEESLNNFFPCVDLGTKANEFLAKCGVGEPSSYDFAEISVDPSHELWKLYVENYPVILEKINPNLEKILKLATPPTNPKLHAMALKYFVDNFDKKYVKDYKPENIDIAFLPCSNSNSYAKHSECFINDECKIMGFNIIRQDLRSKAGDFSVCQNPNRVKFINKLIENPPKNVNVAKKVFEYLNTQQKGFIDSDWKMLKDLEFIPIQQHKFIPIQQYKLIKPRDCFLKLKEESLNSFFTCVDFGIKANEFLAKCGVREPSSYDFDKISVGPTHKLWNLYVEKYPIILEKINPNLEKILNLASPPTNSKFRVTAIKYFIDNFDKKYAKVYKPEQINIAFIPCSNFDACTKPSDCFTNYRCMIMNFKIIHEDLRSKAGKLGVRQNPNRVKLINRLVESPPSNANVAKEVFDYLNTQQESFTDSDWKKLENVKFIPIQSANKLVRPRDCFLKLKEGSLDNFFLWVDFGTKANEFLAKCGVRKPSPYDFSKITVDPSHKLWNLYLENYLKILTKINPNLETILNLAANPIYPKIRELSFKYFVDNFYSKYSKFYDPEEIDVAFLPCSNSNSYAKHSECFINDKCKSIGFKIIREDLRSKARDFGVRQNPNRVELINGLTENPPKNANMAKEVFEYLNTQQEGFTDSDWKKLKDFEFIPIQPNKLVKSRDCFLKLKEESLNNFFPCVDFGTKANEFLAKCGVKKPSSYDFSKISIDSSHKLWSLYLENYLKILTKINPNLKTILNLAAKSNYPKIRELAFKYFVDNFYSKYSKFYKPEEIDVAFLPCSNSISYAKHSECFINDKCKSIGFKIIREDLRSKAGDFGVRQNPNREELINGLTENPPKNKNKAKEVFEYLNTQQEGFTDSDWKKLKDFEFIPIHKKNIDVDLIKPRDCYLKFKDKRQEVDNKFPEKNLNKDDVLIAIKTDSEGNNSYCLATVKEIYINDDKVYHKNLNPFTPPDNLRDFYKKLGCSSLHESVTKSVVPYGPIRKTKYSRQLQRIIRERASLLYLNNSEEHIRKDEKWLQKLKVREIEYMETSYKLGSITKNERNDMTTNISQKSTISWILYVTPNSNLIDISQQLVNHIFTSHYQNIPYFNTILTAPLSNLKNMGIIHPKLQNDQPPQSTSNTFSSKLNEYISSENTRDLRNFLQVTIKSRYSNSESNINSIKTCIDENKINYCETMPGYSMHCVGNLQKIELYVSTDVDQSEILSQSRIAPLSQFIYMLKDLADVFKVTPKAIHIFYDNSVNSIAFNRDGALFFNLKFYLELHEQKCNTKPTIDAMTFWFTIYCHVLAHNFIQLHNSEFEFYYSSFAQTYMPDFIELTKKLGDVARKTVITIKNHSKQIHDKHSVYFYSGTSDWGIPGPVSNCEGLVWGTRKTAGPVSTGTVGVFVYHIKDQNQSLAFMWSIPFDYNIYSNWWSIIVYDGFIEANDDLYRGMYYCSPNKGDSSGDSQTYQGNLNFDEQVNVKLNVGDVVDVLEDITPLGNISQDATDMVTRVSYARIKAIILHQKGFRSH</sequence>
<dbReference type="GO" id="GO:0046930">
    <property type="term" value="C:pore complex"/>
    <property type="evidence" value="ECO:0007669"/>
    <property type="project" value="InterPro"/>
</dbReference>
<dbReference type="InterPro" id="IPR058210">
    <property type="entry name" value="SACS/Nov_dom"/>
</dbReference>
<proteinExistence type="predicted"/>
<dbReference type="EMBL" id="AUPC02000002">
    <property type="protein sequence ID" value="POG82974.1"/>
    <property type="molecule type" value="Genomic_DNA"/>
</dbReference>
<dbReference type="Gene3D" id="2.60.270.20">
    <property type="entry name" value="Cytolysin/lectin"/>
    <property type="match status" value="1"/>
</dbReference>
<organism evidence="2 3">
    <name type="scientific">Rhizophagus irregularis (strain DAOM 181602 / DAOM 197198 / MUCL 43194)</name>
    <name type="common">Arbuscular mycorrhizal fungus</name>
    <name type="synonym">Glomus intraradices</name>
    <dbReference type="NCBI Taxonomy" id="747089"/>
    <lineage>
        <taxon>Eukaryota</taxon>
        <taxon>Fungi</taxon>
        <taxon>Fungi incertae sedis</taxon>
        <taxon>Mucoromycota</taxon>
        <taxon>Glomeromycotina</taxon>
        <taxon>Glomeromycetes</taxon>
        <taxon>Glomerales</taxon>
        <taxon>Glomeraceae</taxon>
        <taxon>Rhizophagus</taxon>
    </lineage>
</organism>
<reference evidence="2 3" key="1">
    <citation type="journal article" date="2013" name="Proc. Natl. Acad. Sci. U.S.A.">
        <title>Genome of an arbuscular mycorrhizal fungus provides insight into the oldest plant symbiosis.</title>
        <authorList>
            <person name="Tisserant E."/>
            <person name="Malbreil M."/>
            <person name="Kuo A."/>
            <person name="Kohler A."/>
            <person name="Symeonidi A."/>
            <person name="Balestrini R."/>
            <person name="Charron P."/>
            <person name="Duensing N."/>
            <person name="Frei Dit Frey N."/>
            <person name="Gianinazzi-Pearson V."/>
            <person name="Gilbert L.B."/>
            <person name="Handa Y."/>
            <person name="Herr J.R."/>
            <person name="Hijri M."/>
            <person name="Koul R."/>
            <person name="Kawaguchi M."/>
            <person name="Krajinski F."/>
            <person name="Lammers P.J."/>
            <person name="Masclaux F.G."/>
            <person name="Murat C."/>
            <person name="Morin E."/>
            <person name="Ndikumana S."/>
            <person name="Pagni M."/>
            <person name="Petitpierre D."/>
            <person name="Requena N."/>
            <person name="Rosikiewicz P."/>
            <person name="Riley R."/>
            <person name="Saito K."/>
            <person name="San Clemente H."/>
            <person name="Shapiro H."/>
            <person name="van Tuinen D."/>
            <person name="Becard G."/>
            <person name="Bonfante P."/>
            <person name="Paszkowski U."/>
            <person name="Shachar-Hill Y.Y."/>
            <person name="Tuskan G.A."/>
            <person name="Young P.W."/>
            <person name="Sanders I.R."/>
            <person name="Henrissat B."/>
            <person name="Rensing S.A."/>
            <person name="Grigoriev I.V."/>
            <person name="Corradi N."/>
            <person name="Roux C."/>
            <person name="Martin F."/>
        </authorList>
    </citation>
    <scope>NUCLEOTIDE SEQUENCE [LARGE SCALE GENOMIC DNA]</scope>
    <source>
        <strain evidence="2 3">DAOM 197198</strain>
    </source>
</reference>
<comment type="caution">
    <text evidence="2">The sequence shown here is derived from an EMBL/GenBank/DDBJ whole genome shotgun (WGS) entry which is preliminary data.</text>
</comment>
<dbReference type="Proteomes" id="UP000018888">
    <property type="component" value="Unassembled WGS sequence"/>
</dbReference>
<dbReference type="VEuPathDB" id="FungiDB:RhiirFUN_026658"/>
<dbReference type="Gene3D" id="3.30.565.10">
    <property type="entry name" value="Histidine kinase-like ATPase, C-terminal domain"/>
    <property type="match status" value="1"/>
</dbReference>
<dbReference type="InterPro" id="IPR015926">
    <property type="entry name" value="Cytolysin/lectin"/>
</dbReference>
<dbReference type="Pfam" id="PF25794">
    <property type="entry name" value="SACS"/>
    <property type="match status" value="1"/>
</dbReference>
<gene>
    <name evidence="2" type="ORF">GLOIN_2v1761434</name>
</gene>
<dbReference type="GO" id="GO:0046931">
    <property type="term" value="P:pore complex assembly"/>
    <property type="evidence" value="ECO:0007669"/>
    <property type="project" value="InterPro"/>
</dbReference>
<dbReference type="GO" id="GO:0051715">
    <property type="term" value="P:cytolysis in another organism"/>
    <property type="evidence" value="ECO:0007669"/>
    <property type="project" value="InterPro"/>
</dbReference>
<dbReference type="GO" id="GO:0015267">
    <property type="term" value="F:channel activity"/>
    <property type="evidence" value="ECO:0007669"/>
    <property type="project" value="InterPro"/>
</dbReference>
<dbReference type="SUPFAM" id="SSF63724">
    <property type="entry name" value="Cytolysin/lectin"/>
    <property type="match status" value="1"/>
</dbReference>
<dbReference type="Pfam" id="PF12449">
    <property type="entry name" value="DUF3684"/>
    <property type="match status" value="5"/>
</dbReference>